<evidence type="ECO:0000313" key="1">
    <source>
        <dbReference type="EMBL" id="KKL72246.1"/>
    </source>
</evidence>
<dbReference type="EMBL" id="LAZR01025331">
    <property type="protein sequence ID" value="KKL72246.1"/>
    <property type="molecule type" value="Genomic_DNA"/>
</dbReference>
<protein>
    <submittedName>
        <fullName evidence="1">Uncharacterized protein</fullName>
    </submittedName>
</protein>
<name>A0A0F9F1D6_9ZZZZ</name>
<accession>A0A0F9F1D6</accession>
<comment type="caution">
    <text evidence="1">The sequence shown here is derived from an EMBL/GenBank/DDBJ whole genome shotgun (WGS) entry which is preliminary data.</text>
</comment>
<reference evidence="1" key="1">
    <citation type="journal article" date="2015" name="Nature">
        <title>Complex archaea that bridge the gap between prokaryotes and eukaryotes.</title>
        <authorList>
            <person name="Spang A."/>
            <person name="Saw J.H."/>
            <person name="Jorgensen S.L."/>
            <person name="Zaremba-Niedzwiedzka K."/>
            <person name="Martijn J."/>
            <person name="Lind A.E."/>
            <person name="van Eijk R."/>
            <person name="Schleper C."/>
            <person name="Guy L."/>
            <person name="Ettema T.J."/>
        </authorList>
    </citation>
    <scope>NUCLEOTIDE SEQUENCE</scope>
</reference>
<dbReference type="AlphaFoldDB" id="A0A0F9F1D6"/>
<organism evidence="1">
    <name type="scientific">marine sediment metagenome</name>
    <dbReference type="NCBI Taxonomy" id="412755"/>
    <lineage>
        <taxon>unclassified sequences</taxon>
        <taxon>metagenomes</taxon>
        <taxon>ecological metagenomes</taxon>
    </lineage>
</organism>
<gene>
    <name evidence="1" type="ORF">LCGC14_2086840</name>
</gene>
<sequence length="45" mass="5361">MSTKIKNYNNVKKKSILLFSKVGKLIRKKPEHICKEQIQYLRKDA</sequence>
<proteinExistence type="predicted"/>